<gene>
    <name evidence="8" type="ORF">Z043_118218</name>
</gene>
<dbReference type="GO" id="GO:0042391">
    <property type="term" value="P:regulation of membrane potential"/>
    <property type="evidence" value="ECO:0007669"/>
    <property type="project" value="TreeGrafter"/>
</dbReference>
<organism evidence="8 9">
    <name type="scientific">Scleropages formosus</name>
    <name type="common">Asian bonytongue</name>
    <name type="synonym">Osteoglossum formosum</name>
    <dbReference type="NCBI Taxonomy" id="113540"/>
    <lineage>
        <taxon>Eukaryota</taxon>
        <taxon>Metazoa</taxon>
        <taxon>Chordata</taxon>
        <taxon>Craniata</taxon>
        <taxon>Vertebrata</taxon>
        <taxon>Euteleostomi</taxon>
        <taxon>Actinopterygii</taxon>
        <taxon>Neopterygii</taxon>
        <taxon>Teleostei</taxon>
        <taxon>Osteoglossocephala</taxon>
        <taxon>Osteoglossomorpha</taxon>
        <taxon>Osteoglossiformes</taxon>
        <taxon>Osteoglossidae</taxon>
        <taxon>Scleropages</taxon>
    </lineage>
</organism>
<dbReference type="GO" id="GO:0030552">
    <property type="term" value="F:cAMP binding"/>
    <property type="evidence" value="ECO:0007669"/>
    <property type="project" value="TreeGrafter"/>
</dbReference>
<dbReference type="Pfam" id="PF04831">
    <property type="entry name" value="POPDC1-3"/>
    <property type="match status" value="1"/>
</dbReference>
<evidence type="ECO:0000256" key="4">
    <source>
        <dbReference type="ARBA" id="ARBA00022989"/>
    </source>
</evidence>
<comment type="similarity">
    <text evidence="2">Belongs to the popeye family.</text>
</comment>
<evidence type="ECO:0000313" key="9">
    <source>
        <dbReference type="Proteomes" id="UP000034805"/>
    </source>
</evidence>
<name>A0A0P7WIM9_SCLFO</name>
<dbReference type="STRING" id="113540.ENSSFOP00015073655"/>
<dbReference type="GO" id="GO:0051146">
    <property type="term" value="P:striated muscle cell differentiation"/>
    <property type="evidence" value="ECO:0007669"/>
    <property type="project" value="TreeGrafter"/>
</dbReference>
<feature type="domain" description="POPDC1-3" evidence="7">
    <location>
        <begin position="104"/>
        <end position="328"/>
    </location>
</feature>
<dbReference type="GO" id="GO:0007519">
    <property type="term" value="P:skeletal muscle tissue development"/>
    <property type="evidence" value="ECO:0007669"/>
    <property type="project" value="TreeGrafter"/>
</dbReference>
<reference evidence="8 9" key="1">
    <citation type="submission" date="2015-08" db="EMBL/GenBank/DDBJ databases">
        <title>The genome of the Asian arowana (Scleropages formosus).</title>
        <authorList>
            <person name="Tan M.H."/>
            <person name="Gan H.M."/>
            <person name="Croft L.J."/>
            <person name="Austin C.M."/>
        </authorList>
    </citation>
    <scope>NUCLEOTIDE SEQUENCE [LARGE SCALE GENOMIC DNA]</scope>
    <source>
        <strain evidence="8">Aro1</strain>
    </source>
</reference>
<accession>A0A0P7WIM9</accession>
<evidence type="ECO:0000256" key="1">
    <source>
        <dbReference type="ARBA" id="ARBA00004141"/>
    </source>
</evidence>
<keyword evidence="4 6" id="KW-1133">Transmembrane helix</keyword>
<evidence type="ECO:0000256" key="3">
    <source>
        <dbReference type="ARBA" id="ARBA00022692"/>
    </source>
</evidence>
<dbReference type="InterPro" id="IPR006916">
    <property type="entry name" value="POPDC1-3"/>
</dbReference>
<dbReference type="InterPro" id="IPR018490">
    <property type="entry name" value="cNMP-bd_dom_sf"/>
</dbReference>
<keyword evidence="3 6" id="KW-0812">Transmembrane</keyword>
<dbReference type="PANTHER" id="PTHR12101">
    <property type="entry name" value="POPEYE DOMAIN CONTAINING PROTEIN"/>
    <property type="match status" value="1"/>
</dbReference>
<comment type="subcellular location">
    <subcellularLocation>
        <location evidence="1">Membrane</location>
        <topology evidence="1">Multi-pass membrane protein</topology>
    </subcellularLocation>
</comment>
<evidence type="ECO:0000256" key="6">
    <source>
        <dbReference type="SAM" id="Phobius"/>
    </source>
</evidence>
<protein>
    <submittedName>
        <fullName evidence="8">Popeye domain-containing protein 3-like</fullName>
    </submittedName>
</protein>
<dbReference type="Proteomes" id="UP000034805">
    <property type="component" value="Unassembled WGS sequence"/>
</dbReference>
<comment type="caution">
    <text evidence="8">The sequence shown here is derived from an EMBL/GenBank/DDBJ whole genome shotgun (WGS) entry which is preliminary data.</text>
</comment>
<dbReference type="GO" id="GO:0042383">
    <property type="term" value="C:sarcolemma"/>
    <property type="evidence" value="ECO:0007669"/>
    <property type="project" value="TreeGrafter"/>
</dbReference>
<dbReference type="InterPro" id="IPR055272">
    <property type="entry name" value="POPDC1-3_dom"/>
</dbReference>
<dbReference type="AlphaFoldDB" id="A0A0P7WIM9"/>
<dbReference type="EMBL" id="JARO02007825">
    <property type="protein sequence ID" value="KPP63523.1"/>
    <property type="molecule type" value="Genomic_DNA"/>
</dbReference>
<evidence type="ECO:0000313" key="8">
    <source>
        <dbReference type="EMBL" id="KPP63523.1"/>
    </source>
</evidence>
<dbReference type="PANTHER" id="PTHR12101:SF18">
    <property type="entry name" value="POPEYE DOMAIN-CONTAINING PROTEIN 3"/>
    <property type="match status" value="1"/>
</dbReference>
<feature type="transmembrane region" description="Helical" evidence="6">
    <location>
        <begin position="154"/>
        <end position="174"/>
    </location>
</feature>
<feature type="transmembrane region" description="Helical" evidence="6">
    <location>
        <begin position="106"/>
        <end position="134"/>
    </location>
</feature>
<proteinExistence type="inferred from homology"/>
<evidence type="ECO:0000256" key="2">
    <source>
        <dbReference type="ARBA" id="ARBA00007146"/>
    </source>
</evidence>
<sequence>MLRPPARGSYFKSARNRRRLTLRFYTWGWKAAGAKDRLRVPDPRVDSHEDGCGCGPAGLGSNPIEGATWSRMEPPDYFGFDNFTEDAGASEYPVCARWKDAPLGSLFHLAHIFLFLGFMGGSGFYGLLYLYAFLALGFFCSSMWAWSDPCTTDAFSWTFALFALCAAQLVHVAYRLRSVTFDKELQDLYAYVFQRLGVSLSHYGKVVTCSEGHIHTLEKDHCFAVEGKTPIDKLSILLSGRIRVTVNGEFLHYIYPFQFLDSPEWDSLRPSEEGLFQVTLRAENCCRYISWRRKKLYLLFAKHRYLAKVFALLVRNDIADKLYSLNDKAVGSGGVRYDLRLPSFCHVQVPEVEDRRVCARVPERRARTQPPHTPT</sequence>
<evidence type="ECO:0000256" key="5">
    <source>
        <dbReference type="ARBA" id="ARBA00023136"/>
    </source>
</evidence>
<evidence type="ECO:0000259" key="7">
    <source>
        <dbReference type="Pfam" id="PF04831"/>
    </source>
</evidence>
<dbReference type="SUPFAM" id="SSF51206">
    <property type="entry name" value="cAMP-binding domain-like"/>
    <property type="match status" value="1"/>
</dbReference>
<dbReference type="GO" id="GO:0007507">
    <property type="term" value="P:heart development"/>
    <property type="evidence" value="ECO:0007669"/>
    <property type="project" value="TreeGrafter"/>
</dbReference>
<keyword evidence="5 6" id="KW-0472">Membrane</keyword>